<comment type="caution">
    <text evidence="1">The sequence shown here is derived from an EMBL/GenBank/DDBJ whole genome shotgun (WGS) entry which is preliminary data.</text>
</comment>
<dbReference type="AlphaFoldDB" id="A0A175RBW0"/>
<dbReference type="EMBL" id="LDPZ01000017">
    <property type="protein sequence ID" value="KTQ96139.1"/>
    <property type="molecule type" value="Genomic_DNA"/>
</dbReference>
<evidence type="ECO:0000313" key="4">
    <source>
        <dbReference type="Proteomes" id="UP000078529"/>
    </source>
</evidence>
<evidence type="ECO:0008006" key="5">
    <source>
        <dbReference type="Google" id="ProtNLM"/>
    </source>
</evidence>
<dbReference type="EMBL" id="LDQA01000021">
    <property type="protein sequence ID" value="KTR05938.1"/>
    <property type="molecule type" value="Genomic_DNA"/>
</dbReference>
<dbReference type="RefSeq" id="WP_058599959.1">
    <property type="nucleotide sequence ID" value="NZ_LDPZ01000017.1"/>
</dbReference>
<evidence type="ECO:0000313" key="2">
    <source>
        <dbReference type="EMBL" id="KTR05938.1"/>
    </source>
</evidence>
<dbReference type="Proteomes" id="UP000078529">
    <property type="component" value="Unassembled WGS sequence"/>
</dbReference>
<dbReference type="Pfam" id="PF07345">
    <property type="entry name" value="ATPaseInh_sub_z"/>
    <property type="match status" value="1"/>
</dbReference>
<name>A0A175RBW0_9HYPH</name>
<proteinExistence type="predicted"/>
<gene>
    <name evidence="1" type="ORF">NS226_08850</name>
    <name evidence="2" type="ORF">NS365_09050</name>
</gene>
<keyword evidence="4" id="KW-1185">Reference proteome</keyword>
<dbReference type="PATRIC" id="fig|401562.3.peg.1146"/>
<reference evidence="3 4" key="1">
    <citation type="journal article" date="2016" name="Front. Microbiol.">
        <title>Genomic Resource of Rice Seed Associated Bacteria.</title>
        <authorList>
            <person name="Midha S."/>
            <person name="Bansal K."/>
            <person name="Sharma S."/>
            <person name="Kumar N."/>
            <person name="Patil P.P."/>
            <person name="Chaudhry V."/>
            <person name="Patil P.B."/>
        </authorList>
    </citation>
    <scope>NUCLEOTIDE SEQUENCE [LARGE SCALE GENOMIC DNA]</scope>
    <source>
        <strain evidence="1 3">NS226</strain>
        <strain evidence="2 4">NS365</strain>
    </source>
</reference>
<evidence type="ECO:0000313" key="1">
    <source>
        <dbReference type="EMBL" id="KTQ96139.1"/>
    </source>
</evidence>
<dbReference type="InterPro" id="IPR038293">
    <property type="entry name" value="ATPase_inh_sub_z_sf"/>
</dbReference>
<dbReference type="OrthoDB" id="9810387at2"/>
<protein>
    <recommendedName>
        <fullName evidence="5">DUF1476 family protein</fullName>
    </recommendedName>
</protein>
<dbReference type="InterPro" id="IPR009945">
    <property type="entry name" value="ATPase_inh_sub_z"/>
</dbReference>
<evidence type="ECO:0000313" key="3">
    <source>
        <dbReference type="Proteomes" id="UP000078272"/>
    </source>
</evidence>
<dbReference type="Gene3D" id="1.10.790.20">
    <property type="entry name" value="Domain of unknown function DUF1476"/>
    <property type="match status" value="1"/>
</dbReference>
<accession>A0A175RBW0</accession>
<sequence>MTIDRRRDMQEKLFVARERRSFEDRARADRIVGLWAAEQLGLKGQAIDAYTGSVIGAGVARPGGRGGFDKVAADLVALGISADTVRARYAMAMDEGVMIGRSVAIANANPLYA</sequence>
<dbReference type="Proteomes" id="UP000078272">
    <property type="component" value="Unassembled WGS sequence"/>
</dbReference>
<dbReference type="STRING" id="401562.NS365_09050"/>
<organism evidence="1 3">
    <name type="scientific">Aureimonas ureilytica</name>
    <dbReference type="NCBI Taxonomy" id="401562"/>
    <lineage>
        <taxon>Bacteria</taxon>
        <taxon>Pseudomonadati</taxon>
        <taxon>Pseudomonadota</taxon>
        <taxon>Alphaproteobacteria</taxon>
        <taxon>Hyphomicrobiales</taxon>
        <taxon>Aurantimonadaceae</taxon>
        <taxon>Aureimonas</taxon>
    </lineage>
</organism>